<dbReference type="Proteomes" id="UP001251528">
    <property type="component" value="Unassembled WGS sequence"/>
</dbReference>
<evidence type="ECO:0000313" key="2">
    <source>
        <dbReference type="Proteomes" id="UP001251528"/>
    </source>
</evidence>
<evidence type="ECO:0008006" key="3">
    <source>
        <dbReference type="Google" id="ProtNLM"/>
    </source>
</evidence>
<organism evidence="1 2">
    <name type="scientific">Conoideocrella luteorostrata</name>
    <dbReference type="NCBI Taxonomy" id="1105319"/>
    <lineage>
        <taxon>Eukaryota</taxon>
        <taxon>Fungi</taxon>
        <taxon>Dikarya</taxon>
        <taxon>Ascomycota</taxon>
        <taxon>Pezizomycotina</taxon>
        <taxon>Sordariomycetes</taxon>
        <taxon>Hypocreomycetidae</taxon>
        <taxon>Hypocreales</taxon>
        <taxon>Clavicipitaceae</taxon>
        <taxon>Conoideocrella</taxon>
    </lineage>
</organism>
<reference evidence="1" key="1">
    <citation type="submission" date="2023-06" db="EMBL/GenBank/DDBJ databases">
        <title>Conoideocrella luteorostrata (Hypocreales: Clavicipitaceae), a potential biocontrol fungus for elongate hemlock scale in United States Christmas tree production areas.</title>
        <authorList>
            <person name="Barrett H."/>
            <person name="Lovett B."/>
            <person name="Macias A.M."/>
            <person name="Stajich J.E."/>
            <person name="Kasson M.T."/>
        </authorList>
    </citation>
    <scope>NUCLEOTIDE SEQUENCE</scope>
    <source>
        <strain evidence="1">ARSEF 14590</strain>
    </source>
</reference>
<protein>
    <recommendedName>
        <fullName evidence="3">Protein kinase domain-containing protein</fullName>
    </recommendedName>
</protein>
<accession>A0AAJ0CMH4</accession>
<comment type="caution">
    <text evidence="1">The sequence shown here is derived from an EMBL/GenBank/DDBJ whole genome shotgun (WGS) entry which is preliminary data.</text>
</comment>
<keyword evidence="2" id="KW-1185">Reference proteome</keyword>
<dbReference type="AlphaFoldDB" id="A0AAJ0CMH4"/>
<evidence type="ECO:0000313" key="1">
    <source>
        <dbReference type="EMBL" id="KAK2595964.1"/>
    </source>
</evidence>
<dbReference type="Gene3D" id="1.10.510.10">
    <property type="entry name" value="Transferase(Phosphotransferase) domain 1"/>
    <property type="match status" value="1"/>
</dbReference>
<sequence>MGYDKVYLDHAVEFGRPTPEDWDDEVWAAHDGDAHDRAKAWEEEREARRENLLRPGCKSEVLQDEKRARFLNLIKKMVVTNPKERMAMPEVLTDYFLIPELKEEEDEDA</sequence>
<dbReference type="EMBL" id="JASWJB010000121">
    <property type="protein sequence ID" value="KAK2595964.1"/>
    <property type="molecule type" value="Genomic_DNA"/>
</dbReference>
<name>A0AAJ0CMH4_9HYPO</name>
<gene>
    <name evidence="1" type="ORF">QQS21_006494</name>
</gene>
<proteinExistence type="predicted"/>